<dbReference type="Proteomes" id="UP001234178">
    <property type="component" value="Unassembled WGS sequence"/>
</dbReference>
<sequence>MFTVERRRELPPRPCPCSFLARRPRRNIVRTVVRWGENQTSPKYSHSIGGATVCLARGLESKVVGGC</sequence>
<accession>A0ABQ9ZLI5</accession>
<keyword evidence="2" id="KW-1185">Reference proteome</keyword>
<evidence type="ECO:0000313" key="2">
    <source>
        <dbReference type="Proteomes" id="UP001234178"/>
    </source>
</evidence>
<evidence type="ECO:0000313" key="1">
    <source>
        <dbReference type="EMBL" id="KAK4013800.1"/>
    </source>
</evidence>
<reference evidence="1 2" key="1">
    <citation type="journal article" date="2023" name="Nucleic Acids Res.">
        <title>The hologenome of Daphnia magna reveals possible DNA methylation and microbiome-mediated evolution of the host genome.</title>
        <authorList>
            <person name="Chaturvedi A."/>
            <person name="Li X."/>
            <person name="Dhandapani V."/>
            <person name="Marshall H."/>
            <person name="Kissane S."/>
            <person name="Cuenca-Cambronero M."/>
            <person name="Asole G."/>
            <person name="Calvet F."/>
            <person name="Ruiz-Romero M."/>
            <person name="Marangio P."/>
            <person name="Guigo R."/>
            <person name="Rago D."/>
            <person name="Mirbahai L."/>
            <person name="Eastwood N."/>
            <person name="Colbourne J.K."/>
            <person name="Zhou J."/>
            <person name="Mallon E."/>
            <person name="Orsini L."/>
        </authorList>
    </citation>
    <scope>NUCLEOTIDE SEQUENCE [LARGE SCALE GENOMIC DNA]</scope>
    <source>
        <strain evidence="1">LRV0_1</strain>
    </source>
</reference>
<dbReference type="EMBL" id="JAOYFB010000004">
    <property type="protein sequence ID" value="KAK4013800.1"/>
    <property type="molecule type" value="Genomic_DNA"/>
</dbReference>
<comment type="caution">
    <text evidence="1">The sequence shown here is derived from an EMBL/GenBank/DDBJ whole genome shotgun (WGS) entry which is preliminary data.</text>
</comment>
<protein>
    <submittedName>
        <fullName evidence="1">Uncharacterized protein</fullName>
    </submittedName>
</protein>
<proteinExistence type="predicted"/>
<organism evidence="1 2">
    <name type="scientific">Daphnia magna</name>
    <dbReference type="NCBI Taxonomy" id="35525"/>
    <lineage>
        <taxon>Eukaryota</taxon>
        <taxon>Metazoa</taxon>
        <taxon>Ecdysozoa</taxon>
        <taxon>Arthropoda</taxon>
        <taxon>Crustacea</taxon>
        <taxon>Branchiopoda</taxon>
        <taxon>Diplostraca</taxon>
        <taxon>Cladocera</taxon>
        <taxon>Anomopoda</taxon>
        <taxon>Daphniidae</taxon>
        <taxon>Daphnia</taxon>
    </lineage>
</organism>
<name>A0ABQ9ZLI5_9CRUS</name>
<gene>
    <name evidence="1" type="ORF">OUZ56_026353</name>
</gene>